<name>A0A183UPF6_TOXCA</name>
<reference evidence="4" key="1">
    <citation type="submission" date="2016-06" db="UniProtKB">
        <authorList>
            <consortium name="WormBaseParasite"/>
        </authorList>
    </citation>
    <scope>IDENTIFICATION</scope>
</reference>
<dbReference type="WBParaSite" id="TCNE_0001037601-mRNA-1">
    <property type="protein sequence ID" value="TCNE_0001037601-mRNA-1"/>
    <property type="gene ID" value="TCNE_0001037601"/>
</dbReference>
<proteinExistence type="predicted"/>
<dbReference type="Proteomes" id="UP000050794">
    <property type="component" value="Unassembled WGS sequence"/>
</dbReference>
<evidence type="ECO:0000313" key="3">
    <source>
        <dbReference type="Proteomes" id="UP000050794"/>
    </source>
</evidence>
<feature type="chain" id="PRO_5044553312" evidence="1">
    <location>
        <begin position="22"/>
        <end position="266"/>
    </location>
</feature>
<protein>
    <submittedName>
        <fullName evidence="4">Methyltransf_FA domain-containing protein</fullName>
    </submittedName>
</protein>
<evidence type="ECO:0000256" key="1">
    <source>
        <dbReference type="SAM" id="SignalP"/>
    </source>
</evidence>
<gene>
    <name evidence="2" type="ORF">TCNE_LOCUS10376</name>
</gene>
<sequence length="266" mass="30634">MYMFCSAWNGLRLGWPLSVVCFPSAALFPSFQRTSLAQFNDFNDMHLGCMECGVEGLRKAFEDDQCEAHFARNVFIPQGAQAHVDAVDIRRGTEDNGDVQTRLMAYRLRVMADNFELEFASAAALKSVNFEQKSIFLQLLHGVVKMRNYRDESRRQVPYLGWAPRWVNCFSRSLINGVVRVNENNQLCTIGTGAEGIQRSSWHRSRIERPYRFGWEKEEDTWGHHSTFFYAPLAPIQTFTQHDNDYQPLSCSRIIIRFVPDTAPAF</sequence>
<accession>A0A183UPF6</accession>
<evidence type="ECO:0000313" key="2">
    <source>
        <dbReference type="EMBL" id="VDM41697.1"/>
    </source>
</evidence>
<feature type="signal peptide" evidence="1">
    <location>
        <begin position="1"/>
        <end position="21"/>
    </location>
</feature>
<dbReference type="AlphaFoldDB" id="A0A183UPF6"/>
<evidence type="ECO:0000313" key="4">
    <source>
        <dbReference type="WBParaSite" id="TCNE_0001037601-mRNA-1"/>
    </source>
</evidence>
<organism evidence="3 4">
    <name type="scientific">Toxocara canis</name>
    <name type="common">Canine roundworm</name>
    <dbReference type="NCBI Taxonomy" id="6265"/>
    <lineage>
        <taxon>Eukaryota</taxon>
        <taxon>Metazoa</taxon>
        <taxon>Ecdysozoa</taxon>
        <taxon>Nematoda</taxon>
        <taxon>Chromadorea</taxon>
        <taxon>Rhabditida</taxon>
        <taxon>Spirurina</taxon>
        <taxon>Ascaridomorpha</taxon>
        <taxon>Ascaridoidea</taxon>
        <taxon>Toxocaridae</taxon>
        <taxon>Toxocara</taxon>
    </lineage>
</organism>
<keyword evidence="3" id="KW-1185">Reference proteome</keyword>
<dbReference type="EMBL" id="UYWY01020481">
    <property type="protein sequence ID" value="VDM41697.1"/>
    <property type="molecule type" value="Genomic_DNA"/>
</dbReference>
<keyword evidence="1" id="KW-0732">Signal</keyword>
<reference evidence="2 3" key="2">
    <citation type="submission" date="2018-11" db="EMBL/GenBank/DDBJ databases">
        <authorList>
            <consortium name="Pathogen Informatics"/>
        </authorList>
    </citation>
    <scope>NUCLEOTIDE SEQUENCE [LARGE SCALE GENOMIC DNA]</scope>
</reference>